<protein>
    <submittedName>
        <fullName evidence="1">Uncharacterized protein</fullName>
    </submittedName>
</protein>
<organism evidence="1">
    <name type="scientific">Octopus bimaculoides</name>
    <name type="common">California two-spotted octopus</name>
    <dbReference type="NCBI Taxonomy" id="37653"/>
    <lineage>
        <taxon>Eukaryota</taxon>
        <taxon>Metazoa</taxon>
        <taxon>Spiralia</taxon>
        <taxon>Lophotrochozoa</taxon>
        <taxon>Mollusca</taxon>
        <taxon>Cephalopoda</taxon>
        <taxon>Coleoidea</taxon>
        <taxon>Octopodiformes</taxon>
        <taxon>Octopoda</taxon>
        <taxon>Incirrata</taxon>
        <taxon>Octopodidae</taxon>
        <taxon>Octopus</taxon>
    </lineage>
</organism>
<accession>A0A0L8HBN9</accession>
<reference evidence="1" key="1">
    <citation type="submission" date="2015-07" db="EMBL/GenBank/DDBJ databases">
        <title>MeaNS - Measles Nucleotide Surveillance Program.</title>
        <authorList>
            <person name="Tran T."/>
            <person name="Druce J."/>
        </authorList>
    </citation>
    <scope>NUCLEOTIDE SEQUENCE</scope>
    <source>
        <strain evidence="1">UCB-OBI-ISO-001</strain>
        <tissue evidence="1">Gonad</tissue>
    </source>
</reference>
<gene>
    <name evidence="1" type="ORF">OCBIM_22018291mg</name>
</gene>
<dbReference type="EMBL" id="KQ418596">
    <property type="protein sequence ID" value="KOF86597.1"/>
    <property type="molecule type" value="Genomic_DNA"/>
</dbReference>
<dbReference type="AlphaFoldDB" id="A0A0L8HBN9"/>
<proteinExistence type="predicted"/>
<name>A0A0L8HBN9_OCTBM</name>
<feature type="non-terminal residue" evidence="1">
    <location>
        <position position="53"/>
    </location>
</feature>
<feature type="non-terminal residue" evidence="1">
    <location>
        <position position="1"/>
    </location>
</feature>
<evidence type="ECO:0000313" key="1">
    <source>
        <dbReference type="EMBL" id="KOF86597.1"/>
    </source>
</evidence>
<sequence>KRRFYISHKYDGCPEDLGWLTINEGFLACDWEKSDHFPTILYSETNLKTKWHN</sequence>